<dbReference type="SUPFAM" id="SSF103481">
    <property type="entry name" value="Multidrug resistance efflux transporter EmrE"/>
    <property type="match status" value="2"/>
</dbReference>
<comment type="caution">
    <text evidence="7">The sequence shown here is derived from an EMBL/GenBank/DDBJ whole genome shotgun (WGS) entry which is preliminary data.</text>
</comment>
<feature type="transmembrane region" description="Helical" evidence="5">
    <location>
        <begin position="137"/>
        <end position="160"/>
    </location>
</feature>
<keyword evidence="3 5" id="KW-1133">Transmembrane helix</keyword>
<sequence length="297" mass="31349">MSFRDIAAALLVVWVWGVNFVVIKWGVHDLPPLLLGGLRFVLAALPAGWLIARPALPWPYVLAYGLSMGVGQFGLLFSAMAYGMPAGLASVVLQAQAFFTLLLGGLWLGERIALASLSGLLCASVGLWLIASTHGANMTMLGFALTLAAALSWALSNLVVRRASQAGHRPDTLALVVWASLVPPLPLLAASLLFEGPVRIGAALADLSWRGGLAVLYLAFIATLVGYSVWSRLLTRYPAGKVAPFSLLVPAVGLCSASWLLDERLTMQQLAGSACVLTGLLIHLSGGSLFARLRRPA</sequence>
<dbReference type="PANTHER" id="PTHR32322:SF9">
    <property type="entry name" value="AMINO-ACID METABOLITE EFFLUX PUMP-RELATED"/>
    <property type="match status" value="1"/>
</dbReference>
<name>A0A318L7E6_9NEIS</name>
<dbReference type="InterPro" id="IPR037185">
    <property type="entry name" value="EmrE-like"/>
</dbReference>
<proteinExistence type="predicted"/>
<feature type="domain" description="EamA" evidence="6">
    <location>
        <begin position="141"/>
        <end position="282"/>
    </location>
</feature>
<dbReference type="OrthoDB" id="7158585at2"/>
<organism evidence="7 8">
    <name type="scientific">Rivihabitans pingtungensis</name>
    <dbReference type="NCBI Taxonomy" id="1054498"/>
    <lineage>
        <taxon>Bacteria</taxon>
        <taxon>Pseudomonadati</taxon>
        <taxon>Pseudomonadota</taxon>
        <taxon>Betaproteobacteria</taxon>
        <taxon>Neisseriales</taxon>
        <taxon>Aquaspirillaceae</taxon>
        <taxon>Rivihabitans</taxon>
    </lineage>
</organism>
<dbReference type="AlphaFoldDB" id="A0A318L7E6"/>
<evidence type="ECO:0000256" key="4">
    <source>
        <dbReference type="ARBA" id="ARBA00023136"/>
    </source>
</evidence>
<dbReference type="InterPro" id="IPR050638">
    <property type="entry name" value="AA-Vitamin_Transporters"/>
</dbReference>
<evidence type="ECO:0000256" key="2">
    <source>
        <dbReference type="ARBA" id="ARBA00022692"/>
    </source>
</evidence>
<dbReference type="Pfam" id="PF00892">
    <property type="entry name" value="EamA"/>
    <property type="match status" value="2"/>
</dbReference>
<dbReference type="Proteomes" id="UP000247555">
    <property type="component" value="Unassembled WGS sequence"/>
</dbReference>
<keyword evidence="2 5" id="KW-0812">Transmembrane</keyword>
<feature type="transmembrane region" description="Helical" evidence="5">
    <location>
        <begin position="7"/>
        <end position="27"/>
    </location>
</feature>
<gene>
    <name evidence="7" type="ORF">DFR34_102223</name>
</gene>
<evidence type="ECO:0000313" key="8">
    <source>
        <dbReference type="Proteomes" id="UP000247555"/>
    </source>
</evidence>
<dbReference type="PANTHER" id="PTHR32322">
    <property type="entry name" value="INNER MEMBRANE TRANSPORTER"/>
    <property type="match status" value="1"/>
</dbReference>
<accession>A0A318L7E6</accession>
<dbReference type="InterPro" id="IPR000620">
    <property type="entry name" value="EamA_dom"/>
</dbReference>
<dbReference type="GO" id="GO:0016020">
    <property type="term" value="C:membrane"/>
    <property type="evidence" value="ECO:0007669"/>
    <property type="project" value="UniProtKB-SubCell"/>
</dbReference>
<keyword evidence="4 5" id="KW-0472">Membrane</keyword>
<feature type="transmembrane region" description="Helical" evidence="5">
    <location>
        <begin position="267"/>
        <end position="291"/>
    </location>
</feature>
<feature type="domain" description="EamA" evidence="6">
    <location>
        <begin position="7"/>
        <end position="131"/>
    </location>
</feature>
<feature type="transmembrane region" description="Helical" evidence="5">
    <location>
        <begin position="88"/>
        <end position="107"/>
    </location>
</feature>
<feature type="transmembrane region" description="Helical" evidence="5">
    <location>
        <begin position="242"/>
        <end position="261"/>
    </location>
</feature>
<feature type="transmembrane region" description="Helical" evidence="5">
    <location>
        <begin position="33"/>
        <end position="52"/>
    </location>
</feature>
<comment type="subcellular location">
    <subcellularLocation>
        <location evidence="1">Membrane</location>
        <topology evidence="1">Multi-pass membrane protein</topology>
    </subcellularLocation>
</comment>
<dbReference type="RefSeq" id="WP_110389683.1">
    <property type="nucleotide sequence ID" value="NZ_QJKI01000002.1"/>
</dbReference>
<reference evidence="7 8" key="1">
    <citation type="submission" date="2018-05" db="EMBL/GenBank/DDBJ databases">
        <title>Genomic Encyclopedia of Type Strains, Phase IV (KMG-IV): sequencing the most valuable type-strain genomes for metagenomic binning, comparative biology and taxonomic classification.</title>
        <authorList>
            <person name="Goeker M."/>
        </authorList>
    </citation>
    <scope>NUCLEOTIDE SEQUENCE [LARGE SCALE GENOMIC DNA]</scope>
    <source>
        <strain evidence="7 8">DSM 29661</strain>
    </source>
</reference>
<evidence type="ECO:0000256" key="3">
    <source>
        <dbReference type="ARBA" id="ARBA00022989"/>
    </source>
</evidence>
<evidence type="ECO:0000256" key="1">
    <source>
        <dbReference type="ARBA" id="ARBA00004141"/>
    </source>
</evidence>
<feature type="transmembrane region" description="Helical" evidence="5">
    <location>
        <begin position="61"/>
        <end position="82"/>
    </location>
</feature>
<feature type="transmembrane region" description="Helical" evidence="5">
    <location>
        <begin position="112"/>
        <end position="131"/>
    </location>
</feature>
<feature type="transmembrane region" description="Helical" evidence="5">
    <location>
        <begin position="172"/>
        <end position="194"/>
    </location>
</feature>
<protein>
    <submittedName>
        <fullName evidence="7">O-acetylserine/cysteine efflux transporter</fullName>
    </submittedName>
</protein>
<evidence type="ECO:0000256" key="5">
    <source>
        <dbReference type="SAM" id="Phobius"/>
    </source>
</evidence>
<evidence type="ECO:0000259" key="6">
    <source>
        <dbReference type="Pfam" id="PF00892"/>
    </source>
</evidence>
<feature type="transmembrane region" description="Helical" evidence="5">
    <location>
        <begin position="214"/>
        <end position="230"/>
    </location>
</feature>
<keyword evidence="8" id="KW-1185">Reference proteome</keyword>
<dbReference type="EMBL" id="QJKI01000002">
    <property type="protein sequence ID" value="PXX81383.1"/>
    <property type="molecule type" value="Genomic_DNA"/>
</dbReference>
<evidence type="ECO:0000313" key="7">
    <source>
        <dbReference type="EMBL" id="PXX81383.1"/>
    </source>
</evidence>